<dbReference type="Gene3D" id="3.90.228.10">
    <property type="match status" value="1"/>
</dbReference>
<evidence type="ECO:0000256" key="1">
    <source>
        <dbReference type="ARBA" id="ARBA00022676"/>
    </source>
</evidence>
<proteinExistence type="inferred from homology"/>
<dbReference type="PROSITE" id="PS51059">
    <property type="entry name" value="PARP_CATALYTIC"/>
    <property type="match status" value="1"/>
</dbReference>
<evidence type="ECO:0000256" key="3">
    <source>
        <dbReference type="ARBA" id="ARBA00022695"/>
    </source>
</evidence>
<evidence type="ECO:0000313" key="9">
    <source>
        <dbReference type="Proteomes" id="UP000694397"/>
    </source>
</evidence>
<keyword evidence="4" id="KW-0013">ADP-ribosylation</keyword>
<keyword evidence="1" id="KW-0328">Glycosyltransferase</keyword>
<feature type="domain" description="PARP catalytic" evidence="7">
    <location>
        <begin position="400"/>
        <end position="577"/>
    </location>
</feature>
<dbReference type="AlphaFoldDB" id="A0A8C9R064"/>
<dbReference type="Proteomes" id="UP000694397">
    <property type="component" value="Chromosome 7"/>
</dbReference>
<reference evidence="8 9" key="1">
    <citation type="submission" date="2019-04" db="EMBL/GenBank/DDBJ databases">
        <authorList>
            <consortium name="Wellcome Sanger Institute Data Sharing"/>
        </authorList>
    </citation>
    <scope>NUCLEOTIDE SEQUENCE [LARGE SCALE GENOMIC DNA]</scope>
</reference>
<dbReference type="Ensembl" id="ENSSFOT00015004166.2">
    <property type="protein sequence ID" value="ENSSFOP00015004102.2"/>
    <property type="gene ID" value="ENSSFOG00015002663.2"/>
</dbReference>
<organism evidence="8 9">
    <name type="scientific">Scleropages formosus</name>
    <name type="common">Asian bonytongue</name>
    <name type="synonym">Osteoglossum formosum</name>
    <dbReference type="NCBI Taxonomy" id="113540"/>
    <lineage>
        <taxon>Eukaryota</taxon>
        <taxon>Metazoa</taxon>
        <taxon>Chordata</taxon>
        <taxon>Craniata</taxon>
        <taxon>Vertebrata</taxon>
        <taxon>Euteleostomi</taxon>
        <taxon>Actinopterygii</taxon>
        <taxon>Neopterygii</taxon>
        <taxon>Teleostei</taxon>
        <taxon>Osteoglossocephala</taxon>
        <taxon>Osteoglossomorpha</taxon>
        <taxon>Osteoglossiformes</taxon>
        <taxon>Osteoglossidae</taxon>
        <taxon>Scleropages</taxon>
    </lineage>
</organism>
<dbReference type="GO" id="GO:0003950">
    <property type="term" value="F:NAD+ poly-ADP-ribosyltransferase activity"/>
    <property type="evidence" value="ECO:0007669"/>
    <property type="project" value="InterPro"/>
</dbReference>
<comment type="similarity">
    <text evidence="6">Belongs to the ARTD/PARP family.</text>
</comment>
<accession>A0A8C9R064</accession>
<evidence type="ECO:0000256" key="4">
    <source>
        <dbReference type="ARBA" id="ARBA00022765"/>
    </source>
</evidence>
<dbReference type="InterPro" id="IPR051838">
    <property type="entry name" value="ARTD_PARP"/>
</dbReference>
<dbReference type="GeneTree" id="ENSGT00950000183129"/>
<reference evidence="8" key="2">
    <citation type="submission" date="2025-08" db="UniProtKB">
        <authorList>
            <consortium name="Ensembl"/>
        </authorList>
    </citation>
    <scope>IDENTIFICATION</scope>
</reference>
<evidence type="ECO:0000313" key="8">
    <source>
        <dbReference type="Ensembl" id="ENSSFOP00015004102.2"/>
    </source>
</evidence>
<evidence type="ECO:0000259" key="7">
    <source>
        <dbReference type="PROSITE" id="PS51059"/>
    </source>
</evidence>
<evidence type="ECO:0000256" key="2">
    <source>
        <dbReference type="ARBA" id="ARBA00022679"/>
    </source>
</evidence>
<keyword evidence="2" id="KW-0808">Transferase</keyword>
<dbReference type="FunFam" id="3.90.228.10:FF:000012">
    <property type="entry name" value="Poly(ADP-ribose) polymerase family member 6"/>
    <property type="match status" value="1"/>
</dbReference>
<protein>
    <submittedName>
        <fullName evidence="8">Poly(ADP-ribose) polymerase family member 6</fullName>
    </submittedName>
</protein>
<dbReference type="InterPro" id="IPR012317">
    <property type="entry name" value="Poly(ADP-ribose)pol_cat_dom"/>
</dbReference>
<evidence type="ECO:0000256" key="5">
    <source>
        <dbReference type="ARBA" id="ARBA00023027"/>
    </source>
</evidence>
<sequence length="587" mass="66442">MDIKGQCWTDEESDGENDSEEFLYGIQGSCAADLYRHPQLDADIEAVKDIYTDSAISVREYGTIDDVDIDLQINISFLDEEVATAWKVIRTEPIILRLRFSLSQYLDGPEPSVDVFQPSNKENFSLGLQLKKILSMFTSQQWKHLSNEFLKAQQEKRHSWFKAGGTIKKFRAGLSIFSPIPKSPSFPLIQDTVLKGKLAVPELRVTRLMNRSVSCTMKNPKGELFSYPPNSQSVAVSAARPPAQITTKQLIELFFSSQAGGHCKNIPTLEYGFLVQIMKYSEQRIPTLNEYCVVCDEQHVFQNGSMLKPAVCTRELCVFSFYTLGVMSGAAEEVATGAEVVDLLVAMCRAALESPRKSIIFEPYPSVVDPNDPKTLAFNPKKKNYERLQKALDSVMSIREMTQGSYLEIKKQMDKLDPLAHPLLQWIISSNRSHIVKLPLSRQLKFMHTSHQFLLLSSPPAKEARFRTAKKLYGSTFAFHGSHIENWHSILRNGLVNASYTKLQTRPIQSRFLQSRNLNCIALCEVITSKDLQKHGNIWVCPVSDHVCTRFFFVYEDGQVGDANINTQEPKIQKEIMRVIGTQIYSS</sequence>
<keyword evidence="9" id="KW-1185">Reference proteome</keyword>
<evidence type="ECO:0000256" key="6">
    <source>
        <dbReference type="ARBA" id="ARBA00024347"/>
    </source>
</evidence>
<reference evidence="8" key="3">
    <citation type="submission" date="2025-09" db="UniProtKB">
        <authorList>
            <consortium name="Ensembl"/>
        </authorList>
    </citation>
    <scope>IDENTIFICATION</scope>
</reference>
<name>A0A8C9R064_SCLFO</name>
<gene>
    <name evidence="8" type="primary">parp6</name>
</gene>
<dbReference type="CDD" id="cd01341">
    <property type="entry name" value="ADP_ribosyl"/>
    <property type="match status" value="1"/>
</dbReference>
<dbReference type="PANTHER" id="PTHR21328">
    <property type="entry name" value="POLY ADP-RIBOSE POLYMERASE FAMILY, MEMBER PARP"/>
    <property type="match status" value="1"/>
</dbReference>
<dbReference type="GO" id="GO:0016779">
    <property type="term" value="F:nucleotidyltransferase activity"/>
    <property type="evidence" value="ECO:0007669"/>
    <property type="project" value="UniProtKB-KW"/>
</dbReference>
<keyword evidence="5" id="KW-0520">NAD</keyword>
<keyword evidence="3" id="KW-0548">Nucleotidyltransferase</keyword>
<dbReference type="SUPFAM" id="SSF56399">
    <property type="entry name" value="ADP-ribosylation"/>
    <property type="match status" value="1"/>
</dbReference>